<dbReference type="InterPro" id="IPR029044">
    <property type="entry name" value="Nucleotide-diphossugar_trans"/>
</dbReference>
<dbReference type="AlphaFoldDB" id="A0A845BAD6"/>
<sequence>MAVYNGARFLREAVDSILDQTLTDFEFLIVDDASTDETPVILKQLAKRDDRIVLIRNERNLGPYPSANRALDRARGEYIARLDADDIALSDRLDRQVCYLDENPEVFVVGGIEIAINSDGVSGRSGRSGLNPLPFRYLAHFTAPIVHSSATFQRISADHEPLRYSQDRLTAQDFRMYQQLLDHGEGYRLPVPVVKLREHDANISKTHRSQQAETAVTISTEALRRTCPQESEANLRALASFVIDGDLTGGMRPSEVIHTILAVEQAFETLHKPSDHDRAIIRGLTVNQILKGVAKMRHRSLIGAVGIATRLARRRPMSTSREVLAILSRRRA</sequence>
<gene>
    <name evidence="2" type="ORF">GRI65_08825</name>
</gene>
<feature type="domain" description="Glycosyltransferase 2-like" evidence="1">
    <location>
        <begin position="1"/>
        <end position="142"/>
    </location>
</feature>
<evidence type="ECO:0000313" key="2">
    <source>
        <dbReference type="EMBL" id="MXP44559.1"/>
    </source>
</evidence>
<keyword evidence="2" id="KW-0808">Transferase</keyword>
<dbReference type="PANTHER" id="PTHR22916">
    <property type="entry name" value="GLYCOSYLTRANSFERASE"/>
    <property type="match status" value="1"/>
</dbReference>
<accession>A0A845BAD6</accession>
<evidence type="ECO:0000313" key="3">
    <source>
        <dbReference type="Proteomes" id="UP000431922"/>
    </source>
</evidence>
<dbReference type="Pfam" id="PF00535">
    <property type="entry name" value="Glycos_transf_2"/>
    <property type="match status" value="1"/>
</dbReference>
<dbReference type="EMBL" id="WTYL01000002">
    <property type="protein sequence ID" value="MXP44559.1"/>
    <property type="molecule type" value="Genomic_DNA"/>
</dbReference>
<protein>
    <submittedName>
        <fullName evidence="2">Glycosyltransferase</fullName>
    </submittedName>
</protein>
<comment type="caution">
    <text evidence="2">The sequence shown here is derived from an EMBL/GenBank/DDBJ whole genome shotgun (WGS) entry which is preliminary data.</text>
</comment>
<dbReference type="PANTHER" id="PTHR22916:SF3">
    <property type="entry name" value="UDP-GLCNAC:BETAGAL BETA-1,3-N-ACETYLGLUCOSAMINYLTRANSFERASE-LIKE PROTEIN 1"/>
    <property type="match status" value="1"/>
</dbReference>
<keyword evidence="3" id="KW-1185">Reference proteome</keyword>
<dbReference type="GO" id="GO:0016758">
    <property type="term" value="F:hexosyltransferase activity"/>
    <property type="evidence" value="ECO:0007669"/>
    <property type="project" value="UniProtKB-ARBA"/>
</dbReference>
<dbReference type="Proteomes" id="UP000431922">
    <property type="component" value="Unassembled WGS sequence"/>
</dbReference>
<dbReference type="Gene3D" id="3.90.550.10">
    <property type="entry name" value="Spore Coat Polysaccharide Biosynthesis Protein SpsA, Chain A"/>
    <property type="match status" value="1"/>
</dbReference>
<evidence type="ECO:0000259" key="1">
    <source>
        <dbReference type="Pfam" id="PF00535"/>
    </source>
</evidence>
<reference evidence="2 3" key="1">
    <citation type="submission" date="2019-12" db="EMBL/GenBank/DDBJ databases">
        <title>Genomic-based taxomic classification of the family Erythrobacteraceae.</title>
        <authorList>
            <person name="Xu L."/>
        </authorList>
    </citation>
    <scope>NUCLEOTIDE SEQUENCE [LARGE SCALE GENOMIC DNA]</scope>
    <source>
        <strain evidence="2 3">KCTC 42453</strain>
    </source>
</reference>
<organism evidence="2 3">
    <name type="scientific">Allopontixanthobacter sediminis</name>
    <dbReference type="NCBI Taxonomy" id="1689985"/>
    <lineage>
        <taxon>Bacteria</taxon>
        <taxon>Pseudomonadati</taxon>
        <taxon>Pseudomonadota</taxon>
        <taxon>Alphaproteobacteria</taxon>
        <taxon>Sphingomonadales</taxon>
        <taxon>Erythrobacteraceae</taxon>
        <taxon>Allopontixanthobacter</taxon>
    </lineage>
</organism>
<proteinExistence type="predicted"/>
<name>A0A845BAD6_9SPHN</name>
<dbReference type="CDD" id="cd00761">
    <property type="entry name" value="Glyco_tranf_GTA_type"/>
    <property type="match status" value="1"/>
</dbReference>
<dbReference type="OrthoDB" id="9813349at2"/>
<dbReference type="SUPFAM" id="SSF53448">
    <property type="entry name" value="Nucleotide-diphospho-sugar transferases"/>
    <property type="match status" value="1"/>
</dbReference>
<dbReference type="InterPro" id="IPR001173">
    <property type="entry name" value="Glyco_trans_2-like"/>
</dbReference>